<dbReference type="PANTHER" id="PTHR47204:SF1">
    <property type="entry name" value="RIBONUCLEASE H2 SUBUNIT C"/>
    <property type="match status" value="1"/>
</dbReference>
<dbReference type="Gene3D" id="2.40.128.680">
    <property type="match status" value="1"/>
</dbReference>
<evidence type="ECO:0000313" key="1">
    <source>
        <dbReference type="EMBL" id="CAE6490202.1"/>
    </source>
</evidence>
<reference evidence="1" key="1">
    <citation type="submission" date="2021-01" db="EMBL/GenBank/DDBJ databases">
        <authorList>
            <person name="Kaushik A."/>
        </authorList>
    </citation>
    <scope>NUCLEOTIDE SEQUENCE</scope>
    <source>
        <strain evidence="1">AG4-RS23</strain>
    </source>
</reference>
<gene>
    <name evidence="1" type="ORF">RDB_LOCUS110593</name>
</gene>
<dbReference type="Pfam" id="PF08615">
    <property type="entry name" value="RNase_H2_suC"/>
    <property type="match status" value="1"/>
</dbReference>
<protein>
    <submittedName>
        <fullName evidence="1">Uncharacterized protein</fullName>
    </submittedName>
</protein>
<dbReference type="CDD" id="cd09271">
    <property type="entry name" value="RNase_H2-C"/>
    <property type="match status" value="1"/>
</dbReference>
<dbReference type="InterPro" id="IPR013924">
    <property type="entry name" value="RNase_H2_suC"/>
</dbReference>
<dbReference type="GO" id="GO:0032299">
    <property type="term" value="C:ribonuclease H2 complex"/>
    <property type="evidence" value="ECO:0007669"/>
    <property type="project" value="InterPro"/>
</dbReference>
<dbReference type="AlphaFoldDB" id="A0A8H3CN79"/>
<comment type="caution">
    <text evidence="1">The sequence shown here is derived from an EMBL/GenBank/DDBJ whole genome shotgun (WGS) entry which is preliminary data.</text>
</comment>
<organism evidence="1 2">
    <name type="scientific">Rhizoctonia solani</name>
    <dbReference type="NCBI Taxonomy" id="456999"/>
    <lineage>
        <taxon>Eukaryota</taxon>
        <taxon>Fungi</taxon>
        <taxon>Dikarya</taxon>
        <taxon>Basidiomycota</taxon>
        <taxon>Agaricomycotina</taxon>
        <taxon>Agaricomycetes</taxon>
        <taxon>Cantharellales</taxon>
        <taxon>Ceratobasidiaceae</taxon>
        <taxon>Rhizoctonia</taxon>
    </lineage>
</organism>
<dbReference type="Proteomes" id="UP000663861">
    <property type="component" value="Unassembled WGS sequence"/>
</dbReference>
<proteinExistence type="predicted"/>
<sequence>MSAPQLLPLHIDHDGPAPVDTYFHAIKDSNGTQTAAFRGRAMYGVNLSLPDGYSGAVLSTKPDKNGDKRLESVSTFSEITLWRADVPVDVNSDEYARAVDEWTRMASLVHSPDDE</sequence>
<dbReference type="OrthoDB" id="2421129at2759"/>
<evidence type="ECO:0000313" key="2">
    <source>
        <dbReference type="Proteomes" id="UP000663861"/>
    </source>
</evidence>
<dbReference type="PANTHER" id="PTHR47204">
    <property type="entry name" value="OS02G0168900 PROTEIN"/>
    <property type="match status" value="1"/>
</dbReference>
<dbReference type="EMBL" id="CAJMWY010002504">
    <property type="protein sequence ID" value="CAE6490202.1"/>
    <property type="molecule type" value="Genomic_DNA"/>
</dbReference>
<dbReference type="GO" id="GO:0006401">
    <property type="term" value="P:RNA catabolic process"/>
    <property type="evidence" value="ECO:0007669"/>
    <property type="project" value="InterPro"/>
</dbReference>
<name>A0A8H3CN79_9AGAM</name>
<accession>A0A8H3CN79</accession>